<comment type="caution">
    <text evidence="1">The sequence shown here is derived from an EMBL/GenBank/DDBJ whole genome shotgun (WGS) entry which is preliminary data.</text>
</comment>
<protein>
    <submittedName>
        <fullName evidence="1">Aminopeptidase 2</fullName>
        <ecNumber evidence="1">3.4.11.-</ecNumber>
    </submittedName>
</protein>
<evidence type="ECO:0000313" key="1">
    <source>
        <dbReference type="EMBL" id="MCI0183754.1"/>
    </source>
</evidence>
<dbReference type="SUPFAM" id="SSF144052">
    <property type="entry name" value="Thermophilic metalloprotease-like"/>
    <property type="match status" value="1"/>
</dbReference>
<dbReference type="InterPro" id="IPR000787">
    <property type="entry name" value="Peptidase_M29"/>
</dbReference>
<dbReference type="EC" id="3.4.11.-" evidence="1"/>
<keyword evidence="1" id="KW-0031">Aminopeptidase</keyword>
<accession>A0A9X1VA88</accession>
<keyword evidence="2" id="KW-1185">Reference proteome</keyword>
<organism evidence="1 2">
    <name type="scientific">Sulfoacidibacillus ferrooxidans</name>
    <dbReference type="NCBI Taxonomy" id="2005001"/>
    <lineage>
        <taxon>Bacteria</taxon>
        <taxon>Bacillati</taxon>
        <taxon>Bacillota</taxon>
        <taxon>Bacilli</taxon>
        <taxon>Bacillales</taxon>
        <taxon>Alicyclobacillaceae</taxon>
        <taxon>Sulfoacidibacillus</taxon>
    </lineage>
</organism>
<dbReference type="EMBL" id="JALBUF010000006">
    <property type="protein sequence ID" value="MCI0183754.1"/>
    <property type="molecule type" value="Genomic_DNA"/>
</dbReference>
<dbReference type="AlphaFoldDB" id="A0A9X1VA88"/>
<keyword evidence="1" id="KW-0645">Protease</keyword>
<evidence type="ECO:0000313" key="2">
    <source>
        <dbReference type="Proteomes" id="UP001139263"/>
    </source>
</evidence>
<dbReference type="GO" id="GO:0004177">
    <property type="term" value="F:aminopeptidase activity"/>
    <property type="evidence" value="ECO:0007669"/>
    <property type="project" value="UniProtKB-KW"/>
</dbReference>
<proteinExistence type="predicted"/>
<dbReference type="GO" id="GO:0006508">
    <property type="term" value="P:proteolysis"/>
    <property type="evidence" value="ECO:0007669"/>
    <property type="project" value="InterPro"/>
</dbReference>
<dbReference type="Pfam" id="PF02073">
    <property type="entry name" value="Peptidase_M29"/>
    <property type="match status" value="1"/>
</dbReference>
<gene>
    <name evidence="1" type="ORF">MM817_02045</name>
</gene>
<dbReference type="PRINTS" id="PR00919">
    <property type="entry name" value="THERMOPTASE"/>
</dbReference>
<keyword evidence="1" id="KW-0378">Hydrolase</keyword>
<sequence length="53" mass="5881">MTAEELEVHGLNTSVVHVDFMIGSGELDIIGVRENRESIQILKAGRWVIESSN</sequence>
<name>A0A9X1VA88_9BACL</name>
<reference evidence="1" key="1">
    <citation type="submission" date="2022-03" db="EMBL/GenBank/DDBJ databases">
        <title>Draft Genome Sequence of Firmicute Strain S0AB, a Heterotrophic Iron/Sulfur-Oxidizing Extreme Acidophile.</title>
        <authorList>
            <person name="Vergara E."/>
            <person name="Pakostova E."/>
            <person name="Johnson D.B."/>
            <person name="Holmes D.S."/>
        </authorList>
    </citation>
    <scope>NUCLEOTIDE SEQUENCE</scope>
    <source>
        <strain evidence="1">S0AB</strain>
    </source>
</reference>
<dbReference type="Proteomes" id="UP001139263">
    <property type="component" value="Unassembled WGS sequence"/>
</dbReference>